<keyword evidence="12" id="KW-0472">Membrane</keyword>
<comment type="catalytic activity">
    <reaction evidence="1">
        <text>Catalyzes the rearrangement of -S-S- bonds in proteins.</text>
        <dbReference type="EC" id="5.3.4.1"/>
    </reaction>
</comment>
<feature type="transmembrane region" description="Helical" evidence="12">
    <location>
        <begin position="108"/>
        <end position="130"/>
    </location>
</feature>
<keyword evidence="7" id="KW-0256">Endoplasmic reticulum</keyword>
<dbReference type="Gene3D" id="3.40.30.10">
    <property type="entry name" value="Glutaredoxin"/>
    <property type="match status" value="3"/>
</dbReference>
<dbReference type="InterPro" id="IPR057305">
    <property type="entry name" value="Thioredox_PDIA6_C"/>
</dbReference>
<feature type="domain" description="Thioredoxin" evidence="13">
    <location>
        <begin position="209"/>
        <end position="344"/>
    </location>
</feature>
<name>A0ABY6K8Z9_9ARAC</name>
<evidence type="ECO:0000256" key="8">
    <source>
        <dbReference type="ARBA" id="ARBA00023157"/>
    </source>
</evidence>
<evidence type="ECO:0000256" key="1">
    <source>
        <dbReference type="ARBA" id="ARBA00001182"/>
    </source>
</evidence>
<keyword evidence="15" id="KW-1185">Reference proteome</keyword>
<dbReference type="PANTHER" id="PTHR45815:SF3">
    <property type="entry name" value="PROTEIN DISULFIDE-ISOMERASE A6"/>
    <property type="match status" value="1"/>
</dbReference>
<keyword evidence="10" id="KW-0676">Redox-active center</keyword>
<dbReference type="EMBL" id="CP092864">
    <property type="protein sequence ID" value="UYV64187.1"/>
    <property type="molecule type" value="Genomic_DNA"/>
</dbReference>
<dbReference type="CDD" id="cd02983">
    <property type="entry name" value="P5_C"/>
    <property type="match status" value="1"/>
</dbReference>
<evidence type="ECO:0000313" key="14">
    <source>
        <dbReference type="EMBL" id="UYV64187.1"/>
    </source>
</evidence>
<sequence length="515" mass="55704">MTKVLSNRAAEVVTCLVLAESTLTSLLVLAALCCQTGLALYDGSKDVILLNPSTFNDQVKNSNDLWILEFYAPCLDDVAGVGSVSSLLQNTPRLPRPSNRGCLFHPRFFCLFLVHVVQAMIIMGIAKVAAVDCDTHKSLAAQYKIQGFPTVMIFGADKNNPKDYTGDRNAASLVDTALKELRKIAEARLGGRKSSGGGEQWGQAVFGLLHVVQAMIIMVIFEVCANGIIVILNVQDVVELTESNFKSKVLGSSDIWLVEFYAPWCGHCKNLAPHWASAATELKGKVHLGAVDATVHKDLASQYNVRGYPTIKYFPAGSKSGEPEDYTGGRTTADIVAWAMSKVEANLPPPEVTQLTKPEDLTAACSDKQLCIISILPHLLDCQSACRNTYIATLQKVADNYKRNLWGWLWAEAMAQPGLEDSLEIGGFGYPAMAAVNARKMKYSILRGSFSYDGIKEFMREVAVGRGASAPIKGAKLPTITATEPWDGKDAEVSCAGLTTGRLHALLGVINITSL</sequence>
<dbReference type="EC" id="5.3.4.1" evidence="4"/>
<evidence type="ECO:0000313" key="15">
    <source>
        <dbReference type="Proteomes" id="UP001235939"/>
    </source>
</evidence>
<evidence type="ECO:0000256" key="9">
    <source>
        <dbReference type="ARBA" id="ARBA00023235"/>
    </source>
</evidence>
<dbReference type="InterPro" id="IPR013766">
    <property type="entry name" value="Thioredoxin_domain"/>
</dbReference>
<organism evidence="14 15">
    <name type="scientific">Cordylochernes scorpioides</name>
    <dbReference type="NCBI Taxonomy" id="51811"/>
    <lineage>
        <taxon>Eukaryota</taxon>
        <taxon>Metazoa</taxon>
        <taxon>Ecdysozoa</taxon>
        <taxon>Arthropoda</taxon>
        <taxon>Chelicerata</taxon>
        <taxon>Arachnida</taxon>
        <taxon>Pseudoscorpiones</taxon>
        <taxon>Cheliferoidea</taxon>
        <taxon>Chernetidae</taxon>
        <taxon>Cordylochernes</taxon>
    </lineage>
</organism>
<evidence type="ECO:0000256" key="6">
    <source>
        <dbReference type="ARBA" id="ARBA00022737"/>
    </source>
</evidence>
<gene>
    <name evidence="14" type="ORF">LAZ67_2006998</name>
</gene>
<evidence type="ECO:0000256" key="2">
    <source>
        <dbReference type="ARBA" id="ARBA00004319"/>
    </source>
</evidence>
<keyword evidence="12" id="KW-0812">Transmembrane</keyword>
<evidence type="ECO:0000256" key="10">
    <source>
        <dbReference type="ARBA" id="ARBA00023284"/>
    </source>
</evidence>
<reference evidence="14 15" key="1">
    <citation type="submission" date="2022-01" db="EMBL/GenBank/DDBJ databases">
        <title>A chromosomal length assembly of Cordylochernes scorpioides.</title>
        <authorList>
            <person name="Zeh D."/>
            <person name="Zeh J."/>
        </authorList>
    </citation>
    <scope>NUCLEOTIDE SEQUENCE [LARGE SCALE GENOMIC DNA]</scope>
    <source>
        <strain evidence="14">IN4F17</strain>
        <tissue evidence="14">Whole Body</tissue>
    </source>
</reference>
<keyword evidence="12" id="KW-1133">Transmembrane helix</keyword>
<evidence type="ECO:0000256" key="5">
    <source>
        <dbReference type="ARBA" id="ARBA00022729"/>
    </source>
</evidence>
<dbReference type="InterPro" id="IPR005788">
    <property type="entry name" value="PDI_thioredoxin-like_dom"/>
</dbReference>
<dbReference type="PROSITE" id="PS00194">
    <property type="entry name" value="THIOREDOXIN_1"/>
    <property type="match status" value="1"/>
</dbReference>
<evidence type="ECO:0000256" key="12">
    <source>
        <dbReference type="SAM" id="Phobius"/>
    </source>
</evidence>
<dbReference type="NCBIfam" id="TIGR01126">
    <property type="entry name" value="pdi_dom"/>
    <property type="match status" value="1"/>
</dbReference>
<evidence type="ECO:0000256" key="4">
    <source>
        <dbReference type="ARBA" id="ARBA00012723"/>
    </source>
</evidence>
<keyword evidence="6" id="KW-0677">Repeat</keyword>
<dbReference type="InterPro" id="IPR036249">
    <property type="entry name" value="Thioredoxin-like_sf"/>
</dbReference>
<dbReference type="PANTHER" id="PTHR45815">
    <property type="entry name" value="PROTEIN DISULFIDE-ISOMERASE A6"/>
    <property type="match status" value="1"/>
</dbReference>
<evidence type="ECO:0000259" key="13">
    <source>
        <dbReference type="PROSITE" id="PS51352"/>
    </source>
</evidence>
<protein>
    <recommendedName>
        <fullName evidence="4">protein disulfide-isomerase</fullName>
        <ecNumber evidence="4">5.3.4.1</ecNumber>
    </recommendedName>
</protein>
<dbReference type="PRINTS" id="PR00421">
    <property type="entry name" value="THIOREDOXIN"/>
</dbReference>
<evidence type="ECO:0000256" key="7">
    <source>
        <dbReference type="ARBA" id="ARBA00022824"/>
    </source>
</evidence>
<dbReference type="Proteomes" id="UP001235939">
    <property type="component" value="Chromosome 02"/>
</dbReference>
<dbReference type="InterPro" id="IPR017937">
    <property type="entry name" value="Thioredoxin_CS"/>
</dbReference>
<proteinExistence type="inferred from homology"/>
<evidence type="ECO:0000256" key="11">
    <source>
        <dbReference type="RuleBase" id="RU004208"/>
    </source>
</evidence>
<keyword evidence="5" id="KW-0732">Signal</keyword>
<comment type="subcellular location">
    <subcellularLocation>
        <location evidence="2">Endoplasmic reticulum lumen</location>
    </subcellularLocation>
</comment>
<evidence type="ECO:0000256" key="3">
    <source>
        <dbReference type="ARBA" id="ARBA00006347"/>
    </source>
</evidence>
<dbReference type="PROSITE" id="PS51352">
    <property type="entry name" value="THIOREDOXIN_2"/>
    <property type="match status" value="1"/>
</dbReference>
<dbReference type="CDD" id="cd03001">
    <property type="entry name" value="PDI_a_P5"/>
    <property type="match status" value="1"/>
</dbReference>
<accession>A0ABY6K8Z9</accession>
<comment type="similarity">
    <text evidence="3 11">Belongs to the protein disulfide isomerase family.</text>
</comment>
<keyword evidence="9" id="KW-0413">Isomerase</keyword>
<dbReference type="SUPFAM" id="SSF52833">
    <property type="entry name" value="Thioredoxin-like"/>
    <property type="match status" value="3"/>
</dbReference>
<dbReference type="Pfam" id="PF24541">
    <property type="entry name" value="Thioredox_PDIA6_C"/>
    <property type="match status" value="1"/>
</dbReference>
<keyword evidence="8" id="KW-1015">Disulfide bond</keyword>
<dbReference type="Pfam" id="PF00085">
    <property type="entry name" value="Thioredoxin"/>
    <property type="match status" value="2"/>
</dbReference>